<dbReference type="AlphaFoldDB" id="A0AB73U4Q4"/>
<proteinExistence type="predicted"/>
<sequence>MSKQDGAAERSELVQLLSSALPGFRDLRSPLIAGYLWLLFLWILVKPDVKTRPSYEVAAALYDLGWEAGPIWIGLAVGVCAFLGGSVSLAFSPMLNSLLDRIKTFWWGVEHSKTMSGRNLPHIFRKSGERRQAEYARDPLYEYYPEAAEKLSMKPNYNKYTGEMIDPDDEVGQKSLEAGKALAREIVLPTSLLLSKEPELFSEADRLKAESQLRFAVIPPLAAIVAYLAVTITPAWWLALLPVVVLWTQGHNRNYDYESLMYGAIQLGKFSPQL</sequence>
<feature type="transmembrane region" description="Helical" evidence="1">
    <location>
        <begin position="27"/>
        <end position="45"/>
    </location>
</feature>
<organism evidence="2 3">
    <name type="scientific">Mycobacteroides chelonae</name>
    <name type="common">Mycobacterium chelonae</name>
    <dbReference type="NCBI Taxonomy" id="1774"/>
    <lineage>
        <taxon>Bacteria</taxon>
        <taxon>Bacillati</taxon>
        <taxon>Actinomycetota</taxon>
        <taxon>Actinomycetes</taxon>
        <taxon>Mycobacteriales</taxon>
        <taxon>Mycobacteriaceae</taxon>
        <taxon>Mycobacteroides</taxon>
    </lineage>
</organism>
<keyword evidence="1" id="KW-0472">Membrane</keyword>
<reference evidence="2 3" key="1">
    <citation type="submission" date="2019-06" db="EMBL/GenBank/DDBJ databases">
        <title>Whole geneome sequnce of Mycobacteroides chelonae M77 isolated from bovine milk from Meghalaya, India.</title>
        <authorList>
            <person name="Vise E."/>
            <person name="Das S."/>
            <person name="Garg A."/>
            <person name="Ghatak S."/>
            <person name="Shakuntala I."/>
            <person name="Milton A.A.P."/>
            <person name="Karam A."/>
            <person name="Sanjukta R."/>
            <person name="Puro K."/>
            <person name="Sen A."/>
        </authorList>
    </citation>
    <scope>NUCLEOTIDE SEQUENCE [LARGE SCALE GENOMIC DNA]</scope>
    <source>
        <strain evidence="2 3">M77</strain>
    </source>
</reference>
<dbReference type="EMBL" id="CP041150">
    <property type="protein sequence ID" value="QDF71782.1"/>
    <property type="molecule type" value="Genomic_DNA"/>
</dbReference>
<protein>
    <submittedName>
        <fullName evidence="2">Uncharacterized protein</fullName>
    </submittedName>
</protein>
<gene>
    <name evidence="2" type="ORF">FJK96_17565</name>
</gene>
<evidence type="ECO:0000256" key="1">
    <source>
        <dbReference type="SAM" id="Phobius"/>
    </source>
</evidence>
<evidence type="ECO:0000313" key="3">
    <source>
        <dbReference type="Proteomes" id="UP000317728"/>
    </source>
</evidence>
<keyword evidence="1" id="KW-0812">Transmembrane</keyword>
<evidence type="ECO:0000313" key="2">
    <source>
        <dbReference type="EMBL" id="QDF71782.1"/>
    </source>
</evidence>
<dbReference type="RefSeq" id="WP_075908739.1">
    <property type="nucleotide sequence ID" value="NZ_CP041150.1"/>
</dbReference>
<feature type="transmembrane region" description="Helical" evidence="1">
    <location>
        <begin position="71"/>
        <end position="91"/>
    </location>
</feature>
<accession>A0AB73U4Q4</accession>
<keyword evidence="1" id="KW-1133">Transmembrane helix</keyword>
<name>A0AB73U4Q4_MYCCH</name>
<feature type="transmembrane region" description="Helical" evidence="1">
    <location>
        <begin position="215"/>
        <end position="237"/>
    </location>
</feature>
<dbReference type="Proteomes" id="UP000317728">
    <property type="component" value="Chromosome"/>
</dbReference>